<dbReference type="EMBL" id="JPSQ01000011">
    <property type="protein sequence ID" value="KND62699.1"/>
    <property type="molecule type" value="Genomic_DNA"/>
</dbReference>
<name>A0A0L0ML26_9MOLU</name>
<comment type="caution">
    <text evidence="1">The sequence shown here is derived from an EMBL/GenBank/DDBJ whole genome shotgun (WGS) entry which is preliminary data.</text>
</comment>
<dbReference type="AlphaFoldDB" id="A0A0L0ML26"/>
<evidence type="ECO:0000313" key="2">
    <source>
        <dbReference type="Proteomes" id="UP000037086"/>
    </source>
</evidence>
<sequence>MVKINAFNQAVSASLTYQEIKNTSKAAQTLKFIFPKLQNNDLLLDRILDKILEEFDNEIYSTLLISNKKDKLKLLEKYNILLEFPDAIAQIKFNPSDVVFAFIGNTADFQNYQTYLEYKKNGFQGPKSFFWKNWNGPSNFHLILKNDIEF</sequence>
<evidence type="ECO:0000313" key="1">
    <source>
        <dbReference type="EMBL" id="KND62699.1"/>
    </source>
</evidence>
<dbReference type="PATRIC" id="fig|198422.3.peg.15"/>
<organism evidence="1 2">
    <name type="scientific">Candidatus Phytoplasma phoenicium</name>
    <dbReference type="NCBI Taxonomy" id="198422"/>
    <lineage>
        <taxon>Bacteria</taxon>
        <taxon>Bacillati</taxon>
        <taxon>Mycoplasmatota</taxon>
        <taxon>Mollicutes</taxon>
        <taxon>Acholeplasmatales</taxon>
        <taxon>Acholeplasmataceae</taxon>
        <taxon>Candidatus Phytoplasma</taxon>
        <taxon>16SrIX (Pigeon pea witches'-broom group)</taxon>
    </lineage>
</organism>
<feature type="non-terminal residue" evidence="1">
    <location>
        <position position="150"/>
    </location>
</feature>
<protein>
    <submittedName>
        <fullName evidence="1">Uncharacterized protein</fullName>
    </submittedName>
</protein>
<keyword evidence="2" id="KW-1185">Reference proteome</keyword>
<accession>A0A0L0ML26</accession>
<dbReference type="Proteomes" id="UP000037086">
    <property type="component" value="Unassembled WGS sequence"/>
</dbReference>
<reference evidence="1 2" key="1">
    <citation type="journal article" date="2015" name="BMC Microbiol.">
        <title>'Candidatus Phytoplasma phoenicium' associated with almond witches'-broom disease: from draft genome to genetic diversity among strain populations.</title>
        <authorList>
            <person name="Quaglino F."/>
            <person name="Kube M."/>
            <person name="Jawhari M."/>
            <person name="Abou-Jawdah Y."/>
            <person name="Siewert C."/>
            <person name="Choueiri E."/>
            <person name="Sobh H."/>
            <person name="Casati P."/>
            <person name="Tedeschi R."/>
            <person name="Molino Lova M."/>
            <person name="Alma A."/>
            <person name="Bianco P.A."/>
        </authorList>
    </citation>
    <scope>NUCLEOTIDE SEQUENCE [LARGE SCALE GENOMIC DNA]</scope>
    <source>
        <strain evidence="1 2">SA213</strain>
    </source>
</reference>
<proteinExistence type="predicted"/>
<gene>
    <name evidence="1" type="ORF">AlmWB_01050</name>
</gene>